<evidence type="ECO:0000313" key="4">
    <source>
        <dbReference type="Proteomes" id="UP000823849"/>
    </source>
</evidence>
<dbReference type="EMBL" id="DWWU01000033">
    <property type="protein sequence ID" value="HJC15698.1"/>
    <property type="molecule type" value="Genomic_DNA"/>
</dbReference>
<dbReference type="CDD" id="cd00009">
    <property type="entry name" value="AAA"/>
    <property type="match status" value="1"/>
</dbReference>
<dbReference type="PANTHER" id="PTHR42759">
    <property type="entry name" value="MOXR FAMILY PROTEIN"/>
    <property type="match status" value="1"/>
</dbReference>
<comment type="caution">
    <text evidence="3">The sequence shown here is derived from an EMBL/GenBank/DDBJ whole genome shotgun (WGS) entry which is preliminary data.</text>
</comment>
<protein>
    <submittedName>
        <fullName evidence="3">MoxR family ATPase</fullName>
    </submittedName>
</protein>
<sequence length="317" mass="35186">MNNSREILQNVIGQVRQVVVGKDACIEKIMMAMLANGHVLMEDIPGVGKTTMAVAFARALGLEARRMQFTSDVLPSDITGFSVYRKDLQSFVYQPGAVFCNLFLADEINRTSPKTQSALLEVMEERQVTVEGVTRQVPRPFMVIATQNPSGSAGTQMLPESQMDRFLICLSMGYPELKDEIAILKGRSAGNPLEDLAPVADAELLLQMQAEAEQVFVHDVLYEYAANLVRATRVHPMVELGMSPRGGLALVRMMKAAAYLKGKNYVTPKETEQVFVDVGIHRIRLGTKARMNHMTAREVLEEILRQVPRPVPKKKNG</sequence>
<dbReference type="Proteomes" id="UP000823849">
    <property type="component" value="Unassembled WGS sequence"/>
</dbReference>
<dbReference type="PIRSF" id="PIRSF002849">
    <property type="entry name" value="AAA_ATPase_chaperone_MoxR_prd"/>
    <property type="match status" value="1"/>
</dbReference>
<dbReference type="InterPro" id="IPR011703">
    <property type="entry name" value="ATPase_AAA-3"/>
</dbReference>
<dbReference type="GO" id="GO:0005524">
    <property type="term" value="F:ATP binding"/>
    <property type="evidence" value="ECO:0007669"/>
    <property type="project" value="InterPro"/>
</dbReference>
<accession>A0A9D2N9M1</accession>
<dbReference type="Pfam" id="PF17863">
    <property type="entry name" value="AAA_lid_2"/>
    <property type="match status" value="1"/>
</dbReference>
<gene>
    <name evidence="3" type="ORF">H9705_07725</name>
</gene>
<proteinExistence type="predicted"/>
<evidence type="ECO:0000313" key="3">
    <source>
        <dbReference type="EMBL" id="HJC15698.1"/>
    </source>
</evidence>
<dbReference type="PANTHER" id="PTHR42759:SF5">
    <property type="entry name" value="METHANOL DEHYDROGENASE REGULATOR"/>
    <property type="match status" value="1"/>
</dbReference>
<dbReference type="SUPFAM" id="SSF52540">
    <property type="entry name" value="P-loop containing nucleoside triphosphate hydrolases"/>
    <property type="match status" value="1"/>
</dbReference>
<dbReference type="InterPro" id="IPR050764">
    <property type="entry name" value="CbbQ/NirQ/NorQ/GpvN"/>
</dbReference>
<dbReference type="Gene3D" id="3.40.50.300">
    <property type="entry name" value="P-loop containing nucleotide triphosphate hydrolases"/>
    <property type="match status" value="1"/>
</dbReference>
<feature type="domain" description="ATPase AAA-3" evidence="1">
    <location>
        <begin position="38"/>
        <end position="168"/>
    </location>
</feature>
<reference evidence="3" key="1">
    <citation type="journal article" date="2021" name="PeerJ">
        <title>Extensive microbial diversity within the chicken gut microbiome revealed by metagenomics and culture.</title>
        <authorList>
            <person name="Gilroy R."/>
            <person name="Ravi A."/>
            <person name="Getino M."/>
            <person name="Pursley I."/>
            <person name="Horton D.L."/>
            <person name="Alikhan N.F."/>
            <person name="Baker D."/>
            <person name="Gharbi K."/>
            <person name="Hall N."/>
            <person name="Watson M."/>
            <person name="Adriaenssens E.M."/>
            <person name="Foster-Nyarko E."/>
            <person name="Jarju S."/>
            <person name="Secka A."/>
            <person name="Antonio M."/>
            <person name="Oren A."/>
            <person name="Chaudhuri R.R."/>
            <person name="La Ragione R."/>
            <person name="Hildebrand F."/>
            <person name="Pallen M.J."/>
        </authorList>
    </citation>
    <scope>NUCLEOTIDE SEQUENCE</scope>
    <source>
        <strain evidence="3">CHK185-5351</strain>
    </source>
</reference>
<dbReference type="AlphaFoldDB" id="A0A9D2N9M1"/>
<evidence type="ECO:0000259" key="1">
    <source>
        <dbReference type="Pfam" id="PF07726"/>
    </source>
</evidence>
<dbReference type="Gene3D" id="1.10.8.80">
    <property type="entry name" value="Magnesium chelatase subunit I, C-Terminal domain"/>
    <property type="match status" value="1"/>
</dbReference>
<name>A0A9D2N9M1_9FIRM</name>
<dbReference type="InterPro" id="IPR027417">
    <property type="entry name" value="P-loop_NTPase"/>
</dbReference>
<dbReference type="InterPro" id="IPR041628">
    <property type="entry name" value="ChlI/MoxR_AAA_lid"/>
</dbReference>
<reference evidence="3" key="2">
    <citation type="submission" date="2021-04" db="EMBL/GenBank/DDBJ databases">
        <authorList>
            <person name="Gilroy R."/>
        </authorList>
    </citation>
    <scope>NUCLEOTIDE SEQUENCE</scope>
    <source>
        <strain evidence="3">CHK185-5351</strain>
    </source>
</reference>
<feature type="domain" description="ChlI/MoxR AAA lid" evidence="2">
    <location>
        <begin position="230"/>
        <end position="303"/>
    </location>
</feature>
<organism evidence="3 4">
    <name type="scientific">Candidatus Fusicatenibacter intestinigallinarum</name>
    <dbReference type="NCBI Taxonomy" id="2838598"/>
    <lineage>
        <taxon>Bacteria</taxon>
        <taxon>Bacillati</taxon>
        <taxon>Bacillota</taxon>
        <taxon>Clostridia</taxon>
        <taxon>Lachnospirales</taxon>
        <taxon>Lachnospiraceae</taxon>
        <taxon>Fusicatenibacter</taxon>
    </lineage>
</organism>
<evidence type="ECO:0000259" key="2">
    <source>
        <dbReference type="Pfam" id="PF17863"/>
    </source>
</evidence>
<dbReference type="GO" id="GO:0016887">
    <property type="term" value="F:ATP hydrolysis activity"/>
    <property type="evidence" value="ECO:0007669"/>
    <property type="project" value="InterPro"/>
</dbReference>
<dbReference type="Pfam" id="PF07726">
    <property type="entry name" value="AAA_3"/>
    <property type="match status" value="1"/>
</dbReference>